<protein>
    <submittedName>
        <fullName evidence="1">Uncharacterized protein</fullName>
    </submittedName>
</protein>
<dbReference type="Proteomes" id="UP001596067">
    <property type="component" value="Unassembled WGS sequence"/>
</dbReference>
<name>A0ABW1EV77_9ACTN</name>
<dbReference type="EMBL" id="JBHSOD010000011">
    <property type="protein sequence ID" value="MFC5885720.1"/>
    <property type="molecule type" value="Genomic_DNA"/>
</dbReference>
<comment type="caution">
    <text evidence="1">The sequence shown here is derived from an EMBL/GenBank/DDBJ whole genome shotgun (WGS) entry which is preliminary data.</text>
</comment>
<sequence length="48" mass="4906">MPDTPGEPLSHAIVEQIHALAAQTSAAFADLLAEPDLTEAPPSVAGVR</sequence>
<reference evidence="2" key="1">
    <citation type="journal article" date="2019" name="Int. J. Syst. Evol. Microbiol.">
        <title>The Global Catalogue of Microorganisms (GCM) 10K type strain sequencing project: providing services to taxonomists for standard genome sequencing and annotation.</title>
        <authorList>
            <consortium name="The Broad Institute Genomics Platform"/>
            <consortium name="The Broad Institute Genome Sequencing Center for Infectious Disease"/>
            <person name="Wu L."/>
            <person name="Ma J."/>
        </authorList>
    </citation>
    <scope>NUCLEOTIDE SEQUENCE [LARGE SCALE GENOMIC DNA]</scope>
    <source>
        <strain evidence="2">CGMCC 4.1469</strain>
    </source>
</reference>
<proteinExistence type="predicted"/>
<keyword evidence="2" id="KW-1185">Reference proteome</keyword>
<gene>
    <name evidence="1" type="ORF">ACFP0N_12155</name>
</gene>
<dbReference type="RefSeq" id="WP_313767328.1">
    <property type="nucleotide sequence ID" value="NZ_BAAAVH010000011.1"/>
</dbReference>
<organism evidence="1 2">
    <name type="scientific">Kitasatospora aburaviensis</name>
    <dbReference type="NCBI Taxonomy" id="67265"/>
    <lineage>
        <taxon>Bacteria</taxon>
        <taxon>Bacillati</taxon>
        <taxon>Actinomycetota</taxon>
        <taxon>Actinomycetes</taxon>
        <taxon>Kitasatosporales</taxon>
        <taxon>Streptomycetaceae</taxon>
        <taxon>Kitasatospora</taxon>
    </lineage>
</organism>
<accession>A0ABW1EV77</accession>
<evidence type="ECO:0000313" key="2">
    <source>
        <dbReference type="Proteomes" id="UP001596067"/>
    </source>
</evidence>
<evidence type="ECO:0000313" key="1">
    <source>
        <dbReference type="EMBL" id="MFC5885720.1"/>
    </source>
</evidence>